<feature type="compositionally biased region" description="Polar residues" evidence="1">
    <location>
        <begin position="101"/>
        <end position="118"/>
    </location>
</feature>
<feature type="compositionally biased region" description="Polar residues" evidence="1">
    <location>
        <begin position="214"/>
        <end position="225"/>
    </location>
</feature>
<dbReference type="AlphaFoldDB" id="A0A438GTX5"/>
<organism evidence="2 3">
    <name type="scientific">Vitis vinifera</name>
    <name type="common">Grape</name>
    <dbReference type="NCBI Taxonomy" id="29760"/>
    <lineage>
        <taxon>Eukaryota</taxon>
        <taxon>Viridiplantae</taxon>
        <taxon>Streptophyta</taxon>
        <taxon>Embryophyta</taxon>
        <taxon>Tracheophyta</taxon>
        <taxon>Spermatophyta</taxon>
        <taxon>Magnoliopsida</taxon>
        <taxon>eudicotyledons</taxon>
        <taxon>Gunneridae</taxon>
        <taxon>Pentapetalae</taxon>
        <taxon>rosids</taxon>
        <taxon>Vitales</taxon>
        <taxon>Vitaceae</taxon>
        <taxon>Viteae</taxon>
        <taxon>Vitis</taxon>
    </lineage>
</organism>
<feature type="region of interest" description="Disordered" evidence="1">
    <location>
        <begin position="202"/>
        <end position="231"/>
    </location>
</feature>
<evidence type="ECO:0000256" key="1">
    <source>
        <dbReference type="SAM" id="MobiDB-lite"/>
    </source>
</evidence>
<comment type="caution">
    <text evidence="2">The sequence shown here is derived from an EMBL/GenBank/DDBJ whole genome shotgun (WGS) entry which is preliminary data.</text>
</comment>
<dbReference type="Proteomes" id="UP000288805">
    <property type="component" value="Unassembled WGS sequence"/>
</dbReference>
<protein>
    <submittedName>
        <fullName evidence="2">Uncharacterized protein</fullName>
    </submittedName>
</protein>
<evidence type="ECO:0000313" key="3">
    <source>
        <dbReference type="Proteomes" id="UP000288805"/>
    </source>
</evidence>
<reference evidence="2 3" key="1">
    <citation type="journal article" date="2018" name="PLoS Genet.">
        <title>Population sequencing reveals clonal diversity and ancestral inbreeding in the grapevine cultivar Chardonnay.</title>
        <authorList>
            <person name="Roach M.J."/>
            <person name="Johnson D.L."/>
            <person name="Bohlmann J."/>
            <person name="van Vuuren H.J."/>
            <person name="Jones S.J."/>
            <person name="Pretorius I.S."/>
            <person name="Schmidt S.A."/>
            <person name="Borneman A.R."/>
        </authorList>
    </citation>
    <scope>NUCLEOTIDE SEQUENCE [LARGE SCALE GENOMIC DNA]</scope>
    <source>
        <strain evidence="3">cv. Chardonnay</strain>
        <tissue evidence="2">Leaf</tissue>
    </source>
</reference>
<sequence length="231" mass="26230">MTDGIFSNPYIHVSGLSQTTLYFQQVEMTGSCIMTHLLTALESHLNYDDCPVIYRTTIITAKVKVPTQHNSDSLLITIKTLLKHNQTRRLSAENEVLHIQVSSSGRPYSRQPKSQRTNPKQKEEVFFPNSQEALPEEKLPLTVPTPLDENSDSTRISTKMRRDRRSQLFDAMRPWLGPQIPCMKGRQRVVTTQEVYPGPSTTAVMPDWPPHPPTQQRVGALTNQGPARFHQ</sequence>
<feature type="region of interest" description="Disordered" evidence="1">
    <location>
        <begin position="101"/>
        <end position="123"/>
    </location>
</feature>
<evidence type="ECO:0000313" key="2">
    <source>
        <dbReference type="EMBL" id="RVW75649.1"/>
    </source>
</evidence>
<accession>A0A438GTX5</accession>
<gene>
    <name evidence="2" type="ORF">CK203_055249</name>
</gene>
<feature type="region of interest" description="Disordered" evidence="1">
    <location>
        <begin position="141"/>
        <end position="161"/>
    </location>
</feature>
<proteinExistence type="predicted"/>
<name>A0A438GTX5_VITVI</name>
<dbReference type="EMBL" id="QGNW01000343">
    <property type="protein sequence ID" value="RVW75649.1"/>
    <property type="molecule type" value="Genomic_DNA"/>
</dbReference>